<dbReference type="PANTHER" id="PTHR21499:SF29">
    <property type="entry name" value="BIFUNCTIONAL ASPARTOKINASE_HOMOSERINE DEHYDROGENASE 2"/>
    <property type="match status" value="1"/>
</dbReference>
<dbReference type="NCBIfam" id="TIGR00657">
    <property type="entry name" value="asp_kinases"/>
    <property type="match status" value="1"/>
</dbReference>
<evidence type="ECO:0000256" key="3">
    <source>
        <dbReference type="ARBA" id="ARBA00022679"/>
    </source>
</evidence>
<evidence type="ECO:0000256" key="5">
    <source>
        <dbReference type="ARBA" id="ARBA00022777"/>
    </source>
</evidence>
<dbReference type="Pfam" id="PF00696">
    <property type="entry name" value="AA_kinase"/>
    <property type="match status" value="1"/>
</dbReference>
<dbReference type="InterPro" id="IPR036393">
    <property type="entry name" value="AceGlu_kinase-like_sf"/>
</dbReference>
<dbReference type="PROSITE" id="PS00324">
    <property type="entry name" value="ASPARTOKINASE"/>
    <property type="match status" value="1"/>
</dbReference>
<comment type="similarity">
    <text evidence="2 7">Belongs to the aspartokinase family.</text>
</comment>
<gene>
    <name evidence="10" type="ORF">O1U_0763</name>
</gene>
<keyword evidence="6" id="KW-0067">ATP-binding</keyword>
<dbReference type="UniPathway" id="UPA00051">
    <property type="reaction ID" value="UER00462"/>
</dbReference>
<keyword evidence="11" id="KW-1185">Reference proteome</keyword>
<dbReference type="InterPro" id="IPR018042">
    <property type="entry name" value="Aspartate_kinase_CS"/>
</dbReference>
<dbReference type="InterPro" id="IPR001048">
    <property type="entry name" value="Asp/Glu/Uridylate_kinase"/>
</dbReference>
<reference evidence="10 11" key="1">
    <citation type="journal article" date="2014" name="Environ. Microbiol.">
        <title>Genomic signatures of obligate host dependence in the luminous bacterial symbiont of a vertebrate.</title>
        <authorList>
            <person name="Hendry T.A."/>
            <person name="de Wet J.R."/>
            <person name="Dunlap P.V."/>
        </authorList>
    </citation>
    <scope>NUCLEOTIDE SEQUENCE [LARGE SCALE GENOMIC DNA]</scope>
    <source>
        <strain evidence="10 11">Akat1</strain>
    </source>
</reference>
<evidence type="ECO:0000256" key="7">
    <source>
        <dbReference type="RuleBase" id="RU003448"/>
    </source>
</evidence>
<evidence type="ECO:0000256" key="2">
    <source>
        <dbReference type="ARBA" id="ARBA00010122"/>
    </source>
</evidence>
<dbReference type="Gene3D" id="1.20.120.1320">
    <property type="entry name" value="Aspartokinase, catalytic domain"/>
    <property type="match status" value="1"/>
</dbReference>
<evidence type="ECO:0000313" key="10">
    <source>
        <dbReference type="EMBL" id="EPE37460.1"/>
    </source>
</evidence>
<dbReference type="AlphaFoldDB" id="S3DIC2"/>
<dbReference type="eggNOG" id="COG0527">
    <property type="taxonomic scope" value="Bacteria"/>
</dbReference>
<evidence type="ECO:0000313" key="11">
    <source>
        <dbReference type="Proteomes" id="UP000053688"/>
    </source>
</evidence>
<organism evidence="10 11">
    <name type="scientific">Candidatus Photodesmus katoptron Akat1</name>
    <dbReference type="NCBI Taxonomy" id="1236703"/>
    <lineage>
        <taxon>Bacteria</taxon>
        <taxon>Pseudomonadati</taxon>
        <taxon>Pseudomonadota</taxon>
        <taxon>Gammaproteobacteria</taxon>
        <taxon>Vibrionales</taxon>
        <taxon>Vibrionaceae</taxon>
        <taxon>Candidatus Photodesmus</taxon>
    </lineage>
</organism>
<dbReference type="UniPathway" id="UPA00050">
    <property type="reaction ID" value="UER00461"/>
</dbReference>
<dbReference type="GO" id="GO:0004072">
    <property type="term" value="F:aspartate kinase activity"/>
    <property type="evidence" value="ECO:0007669"/>
    <property type="project" value="UniProtKB-EC"/>
</dbReference>
<comment type="pathway">
    <text evidence="8">Amino-acid biosynthesis; L-methionine biosynthesis via de novo pathway; L-homoserine from L-aspartate: step 1/3.</text>
</comment>
<keyword evidence="8" id="KW-0028">Amino-acid biosynthesis</keyword>
<dbReference type="UniPathway" id="UPA00034">
    <property type="reaction ID" value="UER00015"/>
</dbReference>
<protein>
    <recommendedName>
        <fullName evidence="7">Aspartokinase</fullName>
        <ecNumber evidence="7">2.7.2.4</ecNumber>
    </recommendedName>
</protein>
<dbReference type="PATRIC" id="fig|1236703.3.peg.791"/>
<keyword evidence="5 7" id="KW-0418">Kinase</keyword>
<proteinExistence type="inferred from homology"/>
<dbReference type="GO" id="GO:0005524">
    <property type="term" value="F:ATP binding"/>
    <property type="evidence" value="ECO:0007669"/>
    <property type="project" value="UniProtKB-KW"/>
</dbReference>
<evidence type="ECO:0000256" key="1">
    <source>
        <dbReference type="ARBA" id="ARBA00004766"/>
    </source>
</evidence>
<accession>S3DIC2</accession>
<dbReference type="SUPFAM" id="SSF53633">
    <property type="entry name" value="Carbamate kinase-like"/>
    <property type="match status" value="1"/>
</dbReference>
<comment type="pathway">
    <text evidence="8">Amino-acid biosynthesis; L-threonine biosynthesis; L-threonine from L-aspartate: step 1/5.</text>
</comment>
<dbReference type="InterPro" id="IPR001341">
    <property type="entry name" value="Asp_kinase"/>
</dbReference>
<dbReference type="Gene3D" id="3.40.1160.10">
    <property type="entry name" value="Acetylglutamate kinase-like"/>
    <property type="match status" value="1"/>
</dbReference>
<dbReference type="EC" id="2.7.2.4" evidence="7"/>
<dbReference type="GO" id="GO:0009088">
    <property type="term" value="P:threonine biosynthetic process"/>
    <property type="evidence" value="ECO:0007669"/>
    <property type="project" value="UniProtKB-UniPathway"/>
</dbReference>
<comment type="pathway">
    <text evidence="1 8">Amino-acid biosynthesis; L-lysine biosynthesis via DAP pathway; (S)-tetrahydrodipicolinate from L-aspartate: step 1/4.</text>
</comment>
<evidence type="ECO:0000256" key="6">
    <source>
        <dbReference type="ARBA" id="ARBA00022840"/>
    </source>
</evidence>
<evidence type="ECO:0000256" key="4">
    <source>
        <dbReference type="ARBA" id="ARBA00022741"/>
    </source>
</evidence>
<dbReference type="GO" id="GO:0009090">
    <property type="term" value="P:homoserine biosynthetic process"/>
    <property type="evidence" value="ECO:0007669"/>
    <property type="project" value="TreeGrafter"/>
</dbReference>
<dbReference type="EMBL" id="AMSD01000002">
    <property type="protein sequence ID" value="EPE37460.1"/>
    <property type="molecule type" value="Genomic_DNA"/>
</dbReference>
<keyword evidence="3 7" id="KW-0808">Transferase</keyword>
<sequence>MTFSRQLHKFGGSSLASKECYRHVVQILKKYSNSEDLIVVSAAGNTTDYLIKFLKNSFKDKKLSSKTLQVLYQFQTELVKELLNGKIRMQLLSRLDNEFSILQELTRTLHESKKAMVLGYGELWSARLLTSLLCQENLQSVLQDSRTLLRANSSAQPEIDSKSSYPLIKKALTKYTNQRLIITGFMAKNLHGNTVLLGRNGSDYSATIIGSLAKVSKVTIWSDVMGIYSADPRIVDNAYLLPLLRLDEASELARLASPVLHSRTLQPVAKSKKMDLTLRSTKKPESGLTRIERVLEVSYKAKIITSLEQVLLIHLTFHQNNNFNTIVSNVLKNLKLIQLEPLAFQFKIEQQTIYLAYTEEIANEALDYLQNISTGAEIKLKTDYSLIAAIGAGIIKNTNHCYKFYQQIKSSPVEFISKSQLSLVAILYKTPVFPLVIDIHNHLFQTKKKEIHHCL</sequence>
<keyword evidence="4" id="KW-0547">Nucleotide-binding</keyword>
<evidence type="ECO:0000259" key="9">
    <source>
        <dbReference type="Pfam" id="PF00696"/>
    </source>
</evidence>
<dbReference type="PANTHER" id="PTHR21499">
    <property type="entry name" value="ASPARTATE KINASE"/>
    <property type="match status" value="1"/>
</dbReference>
<dbReference type="Proteomes" id="UP000053688">
    <property type="component" value="Unassembled WGS sequence"/>
</dbReference>
<name>S3DIC2_9GAMM</name>
<feature type="domain" description="Aspartate/glutamate/uridylate kinase" evidence="9">
    <location>
        <begin position="5"/>
        <end position="272"/>
    </location>
</feature>
<comment type="caution">
    <text evidence="10">The sequence shown here is derived from an EMBL/GenBank/DDBJ whole genome shotgun (WGS) entry which is preliminary data.</text>
</comment>
<dbReference type="GO" id="GO:0009089">
    <property type="term" value="P:lysine biosynthetic process via diaminopimelate"/>
    <property type="evidence" value="ECO:0007669"/>
    <property type="project" value="UniProtKB-UniPathway"/>
</dbReference>
<comment type="catalytic activity">
    <reaction evidence="7">
        <text>L-aspartate + ATP = 4-phospho-L-aspartate + ADP</text>
        <dbReference type="Rhea" id="RHEA:23776"/>
        <dbReference type="ChEBI" id="CHEBI:29991"/>
        <dbReference type="ChEBI" id="CHEBI:30616"/>
        <dbReference type="ChEBI" id="CHEBI:57535"/>
        <dbReference type="ChEBI" id="CHEBI:456216"/>
        <dbReference type="EC" id="2.7.2.4"/>
    </reaction>
</comment>
<dbReference type="InterPro" id="IPR042199">
    <property type="entry name" value="AsparK_Bifunc_asparK/hSer_DH"/>
</dbReference>
<dbReference type="GO" id="GO:0005829">
    <property type="term" value="C:cytosol"/>
    <property type="evidence" value="ECO:0007669"/>
    <property type="project" value="TreeGrafter"/>
</dbReference>
<evidence type="ECO:0000256" key="8">
    <source>
        <dbReference type="RuleBase" id="RU004249"/>
    </source>
</evidence>
<dbReference type="STRING" id="28176.CF66_3010"/>